<evidence type="ECO:0000313" key="3">
    <source>
        <dbReference type="Proteomes" id="UP000811246"/>
    </source>
</evidence>
<feature type="transmembrane region" description="Helical" evidence="1">
    <location>
        <begin position="44"/>
        <end position="64"/>
    </location>
</feature>
<reference evidence="2" key="1">
    <citation type="submission" date="2021-01" db="EMBL/GenBank/DDBJ databases">
        <authorList>
            <person name="Lovell J.T."/>
            <person name="Bentley N."/>
            <person name="Bhattarai G."/>
            <person name="Jenkins J.W."/>
            <person name="Sreedasyam A."/>
            <person name="Alarcon Y."/>
            <person name="Bock C."/>
            <person name="Boston L."/>
            <person name="Carlson J."/>
            <person name="Cervantes K."/>
            <person name="Clermont K."/>
            <person name="Krom N."/>
            <person name="Kubenka K."/>
            <person name="Mamidi S."/>
            <person name="Mattison C."/>
            <person name="Monteros M."/>
            <person name="Pisani C."/>
            <person name="Plott C."/>
            <person name="Rajasekar S."/>
            <person name="Rhein H.S."/>
            <person name="Rohla C."/>
            <person name="Song M."/>
            <person name="Hilaire R.S."/>
            <person name="Shu S."/>
            <person name="Wells L."/>
            <person name="Wang X."/>
            <person name="Webber J."/>
            <person name="Heerema R.J."/>
            <person name="Klein P."/>
            <person name="Conner P."/>
            <person name="Grauke L."/>
            <person name="Grimwood J."/>
            <person name="Schmutz J."/>
            <person name="Randall J.J."/>
        </authorList>
    </citation>
    <scope>NUCLEOTIDE SEQUENCE</scope>
    <source>
        <tissue evidence="2">Leaf</tissue>
    </source>
</reference>
<protein>
    <recommendedName>
        <fullName evidence="4">Transmembrane protein</fullName>
    </recommendedName>
</protein>
<dbReference type="AlphaFoldDB" id="A0A922ABX2"/>
<sequence>MQVVADGCSCFGDDRRVAGYGWLMIGGGGIISAVSVWCNQSTRLMVSGGWVGGWWWTTVTVVFFRRCRGESKLGIERNQNVQYIEILFPAVRDGDVFPAF</sequence>
<keyword evidence="1" id="KW-0472">Membrane</keyword>
<evidence type="ECO:0000256" key="1">
    <source>
        <dbReference type="SAM" id="Phobius"/>
    </source>
</evidence>
<accession>A0A922ABX2</accession>
<keyword evidence="1" id="KW-0812">Transmembrane</keyword>
<organism evidence="2 3">
    <name type="scientific">Carya illinoinensis</name>
    <name type="common">Pecan</name>
    <dbReference type="NCBI Taxonomy" id="32201"/>
    <lineage>
        <taxon>Eukaryota</taxon>
        <taxon>Viridiplantae</taxon>
        <taxon>Streptophyta</taxon>
        <taxon>Embryophyta</taxon>
        <taxon>Tracheophyta</taxon>
        <taxon>Spermatophyta</taxon>
        <taxon>Magnoliopsida</taxon>
        <taxon>eudicotyledons</taxon>
        <taxon>Gunneridae</taxon>
        <taxon>Pentapetalae</taxon>
        <taxon>rosids</taxon>
        <taxon>fabids</taxon>
        <taxon>Fagales</taxon>
        <taxon>Juglandaceae</taxon>
        <taxon>Carya</taxon>
    </lineage>
</organism>
<evidence type="ECO:0008006" key="4">
    <source>
        <dbReference type="Google" id="ProtNLM"/>
    </source>
</evidence>
<dbReference type="EMBL" id="CM031839">
    <property type="protein sequence ID" value="KAG6674792.1"/>
    <property type="molecule type" value="Genomic_DNA"/>
</dbReference>
<evidence type="ECO:0000313" key="2">
    <source>
        <dbReference type="EMBL" id="KAG6674792.1"/>
    </source>
</evidence>
<dbReference type="Proteomes" id="UP000811246">
    <property type="component" value="Chromosome 15"/>
</dbReference>
<name>A0A922ABX2_CARIL</name>
<keyword evidence="1" id="KW-1133">Transmembrane helix</keyword>
<feature type="transmembrane region" description="Helical" evidence="1">
    <location>
        <begin position="20"/>
        <end position="38"/>
    </location>
</feature>
<gene>
    <name evidence="2" type="ORF">I3842_15G063100</name>
</gene>
<proteinExistence type="predicted"/>
<comment type="caution">
    <text evidence="2">The sequence shown here is derived from an EMBL/GenBank/DDBJ whole genome shotgun (WGS) entry which is preliminary data.</text>
</comment>